<dbReference type="PANTHER" id="PTHR30204">
    <property type="entry name" value="REDOX-CYCLING DRUG-SENSING TRANSCRIPTIONAL ACTIVATOR SOXR"/>
    <property type="match status" value="1"/>
</dbReference>
<evidence type="ECO:0000259" key="6">
    <source>
        <dbReference type="PROSITE" id="PS50937"/>
    </source>
</evidence>
<evidence type="ECO:0000256" key="4">
    <source>
        <dbReference type="ARBA" id="ARBA00023163"/>
    </source>
</evidence>
<evidence type="ECO:0000313" key="8">
    <source>
        <dbReference type="Proteomes" id="UP000294743"/>
    </source>
</evidence>
<dbReference type="SMART" id="SM00422">
    <property type="entry name" value="HTH_MERR"/>
    <property type="match status" value="1"/>
</dbReference>
<dbReference type="InterPro" id="IPR009061">
    <property type="entry name" value="DNA-bd_dom_put_sf"/>
</dbReference>
<proteinExistence type="predicted"/>
<dbReference type="CDD" id="cd01109">
    <property type="entry name" value="HTH_YyaN"/>
    <property type="match status" value="1"/>
</dbReference>
<reference evidence="7 8" key="1">
    <citation type="submission" date="2019-03" db="EMBL/GenBank/DDBJ databases">
        <title>Genomic Encyclopedia of Type Strains, Phase IV (KMG-IV): sequencing the most valuable type-strain genomes for metagenomic binning, comparative biology and taxonomic classification.</title>
        <authorList>
            <person name="Goeker M."/>
        </authorList>
    </citation>
    <scope>NUCLEOTIDE SEQUENCE [LARGE SCALE GENOMIC DNA]</scope>
    <source>
        <strain evidence="7 8">DSM 28867</strain>
    </source>
</reference>
<dbReference type="GO" id="GO:0003700">
    <property type="term" value="F:DNA-binding transcription factor activity"/>
    <property type="evidence" value="ECO:0007669"/>
    <property type="project" value="InterPro"/>
</dbReference>
<evidence type="ECO:0000256" key="2">
    <source>
        <dbReference type="ARBA" id="ARBA00023015"/>
    </source>
</evidence>
<dbReference type="InterPro" id="IPR000551">
    <property type="entry name" value="MerR-type_HTH_dom"/>
</dbReference>
<keyword evidence="3 7" id="KW-0238">DNA-binding</keyword>
<feature type="domain" description="HTH merR-type" evidence="6">
    <location>
        <begin position="1"/>
        <end position="70"/>
    </location>
</feature>
<dbReference type="Proteomes" id="UP000294743">
    <property type="component" value="Unassembled WGS sequence"/>
</dbReference>
<evidence type="ECO:0000256" key="1">
    <source>
        <dbReference type="ARBA" id="ARBA00022491"/>
    </source>
</evidence>
<dbReference type="OrthoDB" id="6160at2"/>
<dbReference type="PROSITE" id="PS50937">
    <property type="entry name" value="HTH_MERR_2"/>
    <property type="match status" value="1"/>
</dbReference>
<accession>A0A4R8AAA1</accession>
<keyword evidence="2" id="KW-0805">Transcription regulation</keyword>
<keyword evidence="1" id="KW-0678">Repressor</keyword>
<evidence type="ECO:0000256" key="5">
    <source>
        <dbReference type="SAM" id="Coils"/>
    </source>
</evidence>
<dbReference type="AlphaFoldDB" id="A0A4R8AAA1"/>
<sequence>MYTMKETCQKVGMTYEALKFYCNQGLVPNVKRNENNHRVFDDKDVAWISNLSCLKECGMTIQEMKEYVELCLEGEKSIPVRKVILDDKRRELMQKLEAIEENIAFIDTKQKFYDDVLDGKIEYVSNLKK</sequence>
<evidence type="ECO:0000256" key="3">
    <source>
        <dbReference type="ARBA" id="ARBA00023125"/>
    </source>
</evidence>
<organism evidence="7 8">
    <name type="scientific">Breznakia blatticola</name>
    <dbReference type="NCBI Taxonomy" id="1754012"/>
    <lineage>
        <taxon>Bacteria</taxon>
        <taxon>Bacillati</taxon>
        <taxon>Bacillota</taxon>
        <taxon>Erysipelotrichia</taxon>
        <taxon>Erysipelotrichales</taxon>
        <taxon>Erysipelotrichaceae</taxon>
        <taxon>Breznakia</taxon>
    </lineage>
</organism>
<dbReference type="PANTHER" id="PTHR30204:SF69">
    <property type="entry name" value="MERR-FAMILY TRANSCRIPTIONAL REGULATOR"/>
    <property type="match status" value="1"/>
</dbReference>
<dbReference type="SUPFAM" id="SSF46955">
    <property type="entry name" value="Putative DNA-binding domain"/>
    <property type="match status" value="1"/>
</dbReference>
<dbReference type="EMBL" id="SODD01000005">
    <property type="protein sequence ID" value="TDW25330.1"/>
    <property type="molecule type" value="Genomic_DNA"/>
</dbReference>
<feature type="coiled-coil region" evidence="5">
    <location>
        <begin position="82"/>
        <end position="109"/>
    </location>
</feature>
<dbReference type="RefSeq" id="WP_134168259.1">
    <property type="nucleotide sequence ID" value="NZ_SODD01000005.1"/>
</dbReference>
<keyword evidence="8" id="KW-1185">Reference proteome</keyword>
<gene>
    <name evidence="7" type="ORF">EDD63_10563</name>
</gene>
<dbReference type="InterPro" id="IPR047057">
    <property type="entry name" value="MerR_fam"/>
</dbReference>
<dbReference type="Pfam" id="PF13411">
    <property type="entry name" value="MerR_1"/>
    <property type="match status" value="1"/>
</dbReference>
<protein>
    <submittedName>
        <fullName evidence="7">DNA-binding transcriptional MerR regulator</fullName>
    </submittedName>
</protein>
<keyword evidence="5" id="KW-0175">Coiled coil</keyword>
<keyword evidence="4" id="KW-0804">Transcription</keyword>
<comment type="caution">
    <text evidence="7">The sequence shown here is derived from an EMBL/GenBank/DDBJ whole genome shotgun (WGS) entry which is preliminary data.</text>
</comment>
<dbReference type="GO" id="GO:0003677">
    <property type="term" value="F:DNA binding"/>
    <property type="evidence" value="ECO:0007669"/>
    <property type="project" value="UniProtKB-KW"/>
</dbReference>
<name>A0A4R8AAA1_9FIRM</name>
<evidence type="ECO:0000313" key="7">
    <source>
        <dbReference type="EMBL" id="TDW25330.1"/>
    </source>
</evidence>
<dbReference type="Gene3D" id="1.10.1660.10">
    <property type="match status" value="1"/>
</dbReference>